<feature type="region of interest" description="Disordered" evidence="6">
    <location>
        <begin position="186"/>
        <end position="232"/>
    </location>
</feature>
<comment type="caution">
    <text evidence="8">The sequence shown here is derived from an EMBL/GenBank/DDBJ whole genome shotgun (WGS) entry which is preliminary data.</text>
</comment>
<dbReference type="CDD" id="cd10017">
    <property type="entry name" value="B3_DNA"/>
    <property type="match status" value="2"/>
</dbReference>
<accession>A0AAV7EZL3</accession>
<evidence type="ECO:0000259" key="7">
    <source>
        <dbReference type="PROSITE" id="PS50863"/>
    </source>
</evidence>
<keyword evidence="9" id="KW-1185">Reference proteome</keyword>
<feature type="domain" description="TF-B3" evidence="7">
    <location>
        <begin position="22"/>
        <end position="115"/>
    </location>
</feature>
<dbReference type="SUPFAM" id="SSF101936">
    <property type="entry name" value="DNA-binding pseudobarrel domain"/>
    <property type="match status" value="2"/>
</dbReference>
<dbReference type="SMART" id="SM01019">
    <property type="entry name" value="B3"/>
    <property type="match status" value="2"/>
</dbReference>
<dbReference type="PANTHER" id="PTHR31391">
    <property type="entry name" value="B3 DOMAIN-CONTAINING PROTEIN OS11G0197600-RELATED"/>
    <property type="match status" value="1"/>
</dbReference>
<evidence type="ECO:0000313" key="9">
    <source>
        <dbReference type="Proteomes" id="UP000825729"/>
    </source>
</evidence>
<dbReference type="Proteomes" id="UP000825729">
    <property type="component" value="Unassembled WGS sequence"/>
</dbReference>
<protein>
    <recommendedName>
        <fullName evidence="7">TF-B3 domain-containing protein</fullName>
    </recommendedName>
</protein>
<organism evidence="8 9">
    <name type="scientific">Aristolochia fimbriata</name>
    <name type="common">White veined hardy Dutchman's pipe vine</name>
    <dbReference type="NCBI Taxonomy" id="158543"/>
    <lineage>
        <taxon>Eukaryota</taxon>
        <taxon>Viridiplantae</taxon>
        <taxon>Streptophyta</taxon>
        <taxon>Embryophyta</taxon>
        <taxon>Tracheophyta</taxon>
        <taxon>Spermatophyta</taxon>
        <taxon>Magnoliopsida</taxon>
        <taxon>Magnoliidae</taxon>
        <taxon>Piperales</taxon>
        <taxon>Aristolochiaceae</taxon>
        <taxon>Aristolochia</taxon>
    </lineage>
</organism>
<dbReference type="EMBL" id="JAINDJ010000003">
    <property type="protein sequence ID" value="KAG9454049.1"/>
    <property type="molecule type" value="Genomic_DNA"/>
</dbReference>
<keyword evidence="4" id="KW-0804">Transcription</keyword>
<dbReference type="AlphaFoldDB" id="A0AAV7EZL3"/>
<evidence type="ECO:0000256" key="5">
    <source>
        <dbReference type="ARBA" id="ARBA00023242"/>
    </source>
</evidence>
<reference evidence="8 9" key="1">
    <citation type="submission" date="2021-07" db="EMBL/GenBank/DDBJ databases">
        <title>The Aristolochia fimbriata genome: insights into angiosperm evolution, floral development and chemical biosynthesis.</title>
        <authorList>
            <person name="Jiao Y."/>
        </authorList>
    </citation>
    <scope>NUCLEOTIDE SEQUENCE [LARGE SCALE GENOMIC DNA]</scope>
    <source>
        <strain evidence="8">IBCAS-2021</strain>
        <tissue evidence="8">Leaf</tissue>
    </source>
</reference>
<name>A0AAV7EZL3_ARIFI</name>
<dbReference type="InterPro" id="IPR015300">
    <property type="entry name" value="DNA-bd_pseudobarrel_sf"/>
</dbReference>
<keyword evidence="5" id="KW-0539">Nucleus</keyword>
<comment type="subcellular location">
    <subcellularLocation>
        <location evidence="1">Nucleus</location>
    </subcellularLocation>
</comment>
<dbReference type="PANTHER" id="PTHR31391:SF157">
    <property type="entry name" value="B3 DOMAIN-CONTAINING PROTEIN REM16"/>
    <property type="match status" value="1"/>
</dbReference>
<dbReference type="Pfam" id="PF02362">
    <property type="entry name" value="B3"/>
    <property type="match status" value="2"/>
</dbReference>
<dbReference type="GO" id="GO:0003677">
    <property type="term" value="F:DNA binding"/>
    <property type="evidence" value="ECO:0007669"/>
    <property type="project" value="UniProtKB-KW"/>
</dbReference>
<dbReference type="InterPro" id="IPR044837">
    <property type="entry name" value="REM16-like"/>
</dbReference>
<evidence type="ECO:0000256" key="3">
    <source>
        <dbReference type="ARBA" id="ARBA00023125"/>
    </source>
</evidence>
<sequence length="390" mass="44476">MMVEACEDCKWREHFYWNRLDTWYFHVVLGTDVLQRLKIPRKFAERHGKDLPDNVFLRSPGRIAWPVGLTRAYGEVFFDKGWEKFAGDNCLQKGDALVFNYKGPPHFDVLVFENSSGCEKLASLFAKQRGSNALEFNSFPCNGRCMRPQESVLRGRPHLQEVRETGQVNQSRCSQGRNMAEVEINGRPIQNSPFSQPTSTSIAPPNRKSSEGASNKRKTRESKRGAGKGGEETLGDDCLSYKLFFRSNRGPVTAEEEGRAFEAASAVQPANPYFLLTMQRTQVSVAFYLNVPSHFRKENPNAISKEEQEVLLRVRGGRTHSVWYKQRRSHNAGGGFNKGWSDFVLENNLEQGDVLVFELLPREVKTTFSVQIFRVVEQVVPLTRFMRPNQ</sequence>
<evidence type="ECO:0000256" key="2">
    <source>
        <dbReference type="ARBA" id="ARBA00023015"/>
    </source>
</evidence>
<evidence type="ECO:0000256" key="1">
    <source>
        <dbReference type="ARBA" id="ARBA00004123"/>
    </source>
</evidence>
<evidence type="ECO:0000313" key="8">
    <source>
        <dbReference type="EMBL" id="KAG9454049.1"/>
    </source>
</evidence>
<dbReference type="InterPro" id="IPR003340">
    <property type="entry name" value="B3_DNA-bd"/>
</dbReference>
<dbReference type="Gene3D" id="2.40.330.10">
    <property type="entry name" value="DNA-binding pseudobarrel domain"/>
    <property type="match status" value="2"/>
</dbReference>
<dbReference type="PROSITE" id="PS50863">
    <property type="entry name" value="B3"/>
    <property type="match status" value="2"/>
</dbReference>
<keyword evidence="3" id="KW-0238">DNA-binding</keyword>
<keyword evidence="2" id="KW-0805">Transcription regulation</keyword>
<dbReference type="GO" id="GO:0005634">
    <property type="term" value="C:nucleus"/>
    <property type="evidence" value="ECO:0007669"/>
    <property type="project" value="UniProtKB-SubCell"/>
</dbReference>
<proteinExistence type="predicted"/>
<feature type="compositionally biased region" description="Polar residues" evidence="6">
    <location>
        <begin position="188"/>
        <end position="203"/>
    </location>
</feature>
<evidence type="ECO:0000256" key="6">
    <source>
        <dbReference type="SAM" id="MobiDB-lite"/>
    </source>
</evidence>
<gene>
    <name evidence="8" type="ORF">H6P81_006953</name>
</gene>
<evidence type="ECO:0000256" key="4">
    <source>
        <dbReference type="ARBA" id="ARBA00023163"/>
    </source>
</evidence>
<feature type="domain" description="TF-B3" evidence="7">
    <location>
        <begin position="274"/>
        <end position="376"/>
    </location>
</feature>